<evidence type="ECO:0000256" key="1">
    <source>
        <dbReference type="ARBA" id="ARBA00001917"/>
    </source>
</evidence>
<dbReference type="Pfam" id="PF01070">
    <property type="entry name" value="FMN_dh"/>
    <property type="match status" value="1"/>
</dbReference>
<dbReference type="GO" id="GO:0016491">
    <property type="term" value="F:oxidoreductase activity"/>
    <property type="evidence" value="ECO:0007669"/>
    <property type="project" value="InterPro"/>
</dbReference>
<reference evidence="4 5" key="2">
    <citation type="journal article" date="2017" name="Genome Biol.">
        <title>New reference genome sequences of hot pepper reveal the massive evolution of plant disease-resistance genes by retroduplication.</title>
        <authorList>
            <person name="Kim S."/>
            <person name="Park J."/>
            <person name="Yeom S.I."/>
            <person name="Kim Y.M."/>
            <person name="Seo E."/>
            <person name="Kim K.T."/>
            <person name="Kim M.S."/>
            <person name="Lee J.M."/>
            <person name="Cheong K."/>
            <person name="Shin H.S."/>
            <person name="Kim S.B."/>
            <person name="Han K."/>
            <person name="Lee J."/>
            <person name="Park M."/>
            <person name="Lee H.A."/>
            <person name="Lee H.Y."/>
            <person name="Lee Y."/>
            <person name="Oh S."/>
            <person name="Lee J.H."/>
            <person name="Choi E."/>
            <person name="Choi E."/>
            <person name="Lee S.E."/>
            <person name="Jeon J."/>
            <person name="Kim H."/>
            <person name="Choi G."/>
            <person name="Song H."/>
            <person name="Lee J."/>
            <person name="Lee S.C."/>
            <person name="Kwon J.K."/>
            <person name="Lee H.Y."/>
            <person name="Koo N."/>
            <person name="Hong Y."/>
            <person name="Kim R.W."/>
            <person name="Kang W.H."/>
            <person name="Huh J.H."/>
            <person name="Kang B.C."/>
            <person name="Yang T.J."/>
            <person name="Lee Y.H."/>
            <person name="Bennetzen J.L."/>
            <person name="Choi D."/>
        </authorList>
    </citation>
    <scope>NUCLEOTIDE SEQUENCE [LARGE SCALE GENOMIC DNA]</scope>
    <source>
        <strain evidence="5">cv. CM334</strain>
    </source>
</reference>
<name>A0A2G2Y5L9_CAPAN</name>
<proteinExistence type="predicted"/>
<feature type="domain" description="FMN-dependent dehydrogenase" evidence="3">
    <location>
        <begin position="8"/>
        <end position="44"/>
    </location>
</feature>
<dbReference type="InterPro" id="IPR000262">
    <property type="entry name" value="FMN-dep_DH"/>
</dbReference>
<comment type="caution">
    <text evidence="4">The sequence shown here is derived from an EMBL/GenBank/DDBJ whole genome shotgun (WGS) entry which is preliminary data.</text>
</comment>
<dbReference type="Gramene" id="PHT65057">
    <property type="protein sequence ID" value="PHT65057"/>
    <property type="gene ID" value="T459_29482"/>
</dbReference>
<dbReference type="STRING" id="4072.A0A2G2Y5L9"/>
<organism evidence="4 5">
    <name type="scientific">Capsicum annuum</name>
    <name type="common">Capsicum pepper</name>
    <dbReference type="NCBI Taxonomy" id="4072"/>
    <lineage>
        <taxon>Eukaryota</taxon>
        <taxon>Viridiplantae</taxon>
        <taxon>Streptophyta</taxon>
        <taxon>Embryophyta</taxon>
        <taxon>Tracheophyta</taxon>
        <taxon>Spermatophyta</taxon>
        <taxon>Magnoliopsida</taxon>
        <taxon>eudicotyledons</taxon>
        <taxon>Gunneridae</taxon>
        <taxon>Pentapetalae</taxon>
        <taxon>asterids</taxon>
        <taxon>lamiids</taxon>
        <taxon>Solanales</taxon>
        <taxon>Solanaceae</taxon>
        <taxon>Solanoideae</taxon>
        <taxon>Capsiceae</taxon>
        <taxon>Capsicum</taxon>
    </lineage>
</organism>
<keyword evidence="5" id="KW-1185">Reference proteome</keyword>
<sequence length="106" mass="11913">MSDVLYRVLIGRSVIYGLTIKGESGLKQVIEMRKNELELPMALARKHWTGEILREGSRTGLRPTRNQRVQPPHGSDPTKDFEKQPSSFPSLPGPKAEIHTLTPEIP</sequence>
<dbReference type="EMBL" id="AYRZ02000012">
    <property type="protein sequence ID" value="PHT65057.1"/>
    <property type="molecule type" value="Genomic_DNA"/>
</dbReference>
<evidence type="ECO:0000259" key="3">
    <source>
        <dbReference type="Pfam" id="PF01070"/>
    </source>
</evidence>
<evidence type="ECO:0000313" key="4">
    <source>
        <dbReference type="EMBL" id="PHT65057.1"/>
    </source>
</evidence>
<dbReference type="AlphaFoldDB" id="A0A2G2Y5L9"/>
<protein>
    <recommendedName>
        <fullName evidence="3">FMN-dependent dehydrogenase domain-containing protein</fullName>
    </recommendedName>
</protein>
<dbReference type="Proteomes" id="UP000222542">
    <property type="component" value="Unassembled WGS sequence"/>
</dbReference>
<evidence type="ECO:0000256" key="2">
    <source>
        <dbReference type="SAM" id="MobiDB-lite"/>
    </source>
</evidence>
<dbReference type="InterPro" id="IPR013785">
    <property type="entry name" value="Aldolase_TIM"/>
</dbReference>
<dbReference type="Gene3D" id="3.20.20.70">
    <property type="entry name" value="Aldolase class I"/>
    <property type="match status" value="1"/>
</dbReference>
<comment type="cofactor">
    <cofactor evidence="1">
        <name>FMN</name>
        <dbReference type="ChEBI" id="CHEBI:58210"/>
    </cofactor>
</comment>
<gene>
    <name evidence="4" type="ORF">T459_29482</name>
</gene>
<evidence type="ECO:0000313" key="5">
    <source>
        <dbReference type="Proteomes" id="UP000222542"/>
    </source>
</evidence>
<reference evidence="4 5" key="1">
    <citation type="journal article" date="2014" name="Nat. Genet.">
        <title>Genome sequence of the hot pepper provides insights into the evolution of pungency in Capsicum species.</title>
        <authorList>
            <person name="Kim S."/>
            <person name="Park M."/>
            <person name="Yeom S.I."/>
            <person name="Kim Y.M."/>
            <person name="Lee J.M."/>
            <person name="Lee H.A."/>
            <person name="Seo E."/>
            <person name="Choi J."/>
            <person name="Cheong K."/>
            <person name="Kim K.T."/>
            <person name="Jung K."/>
            <person name="Lee G.W."/>
            <person name="Oh S.K."/>
            <person name="Bae C."/>
            <person name="Kim S.B."/>
            <person name="Lee H.Y."/>
            <person name="Kim S.Y."/>
            <person name="Kim M.S."/>
            <person name="Kang B.C."/>
            <person name="Jo Y.D."/>
            <person name="Yang H.B."/>
            <person name="Jeong H.J."/>
            <person name="Kang W.H."/>
            <person name="Kwon J.K."/>
            <person name="Shin C."/>
            <person name="Lim J.Y."/>
            <person name="Park J.H."/>
            <person name="Huh J.H."/>
            <person name="Kim J.S."/>
            <person name="Kim B.D."/>
            <person name="Cohen O."/>
            <person name="Paran I."/>
            <person name="Suh M.C."/>
            <person name="Lee S.B."/>
            <person name="Kim Y.K."/>
            <person name="Shin Y."/>
            <person name="Noh S.J."/>
            <person name="Park J."/>
            <person name="Seo Y.S."/>
            <person name="Kwon S.Y."/>
            <person name="Kim H.A."/>
            <person name="Park J.M."/>
            <person name="Kim H.J."/>
            <person name="Choi S.B."/>
            <person name="Bosland P.W."/>
            <person name="Reeves G."/>
            <person name="Jo S.H."/>
            <person name="Lee B.W."/>
            <person name="Cho H.T."/>
            <person name="Choi H.S."/>
            <person name="Lee M.S."/>
            <person name="Yu Y."/>
            <person name="Do Choi Y."/>
            <person name="Park B.S."/>
            <person name="van Deynze A."/>
            <person name="Ashrafi H."/>
            <person name="Hill T."/>
            <person name="Kim W.T."/>
            <person name="Pai H.S."/>
            <person name="Ahn H.K."/>
            <person name="Yeam I."/>
            <person name="Giovannoni J.J."/>
            <person name="Rose J.K."/>
            <person name="Sorensen I."/>
            <person name="Lee S.J."/>
            <person name="Kim R.W."/>
            <person name="Choi I.Y."/>
            <person name="Choi B.S."/>
            <person name="Lim J.S."/>
            <person name="Lee Y.H."/>
            <person name="Choi D."/>
        </authorList>
    </citation>
    <scope>NUCLEOTIDE SEQUENCE [LARGE SCALE GENOMIC DNA]</scope>
    <source>
        <strain evidence="5">cv. CM334</strain>
    </source>
</reference>
<feature type="region of interest" description="Disordered" evidence="2">
    <location>
        <begin position="54"/>
        <end position="106"/>
    </location>
</feature>
<accession>A0A2G2Y5L9</accession>